<keyword evidence="2" id="KW-1185">Reference proteome</keyword>
<protein>
    <submittedName>
        <fullName evidence="1">TIGR02450 family Trp-rich protein</fullName>
    </submittedName>
</protein>
<name>A0ABR9FH84_9GAMM</name>
<dbReference type="Proteomes" id="UP000707245">
    <property type="component" value="Unassembled WGS sequence"/>
</dbReference>
<gene>
    <name evidence="1" type="ORF">EI167_01730</name>
</gene>
<dbReference type="InterPro" id="IPR012663">
    <property type="entry name" value="CHP02450_Tryp"/>
</dbReference>
<organism evidence="1 2">
    <name type="scientific">Pseudoalteromonas prydzensis</name>
    <dbReference type="NCBI Taxonomy" id="182141"/>
    <lineage>
        <taxon>Bacteria</taxon>
        <taxon>Pseudomonadati</taxon>
        <taxon>Pseudomonadota</taxon>
        <taxon>Gammaproteobacteria</taxon>
        <taxon>Alteromonadales</taxon>
        <taxon>Pseudoalteromonadaceae</taxon>
        <taxon>Pseudoalteromonas</taxon>
    </lineage>
</organism>
<proteinExistence type="predicted"/>
<dbReference type="RefSeq" id="WP_192540477.1">
    <property type="nucleotide sequence ID" value="NZ_JBQELX010000002.1"/>
</dbReference>
<dbReference type="NCBIfam" id="TIGR02450">
    <property type="entry name" value="TIGR02450 family Trp-rich protein"/>
    <property type="match status" value="1"/>
</dbReference>
<evidence type="ECO:0000313" key="1">
    <source>
        <dbReference type="EMBL" id="MBE0456188.1"/>
    </source>
</evidence>
<sequence>MNKITPKKLLHSKWTAVSPVNKEKHFMITDMEFDEEGVVISCIIEAVMSKRQVAINWQDLKDQQRWLQGWQ</sequence>
<dbReference type="EMBL" id="RRZA01000003">
    <property type="protein sequence ID" value="MBE0456188.1"/>
    <property type="molecule type" value="Genomic_DNA"/>
</dbReference>
<accession>A0ABR9FH84</accession>
<comment type="caution">
    <text evidence="1">The sequence shown here is derived from an EMBL/GenBank/DDBJ whole genome shotgun (WGS) entry which is preliminary data.</text>
</comment>
<dbReference type="Pfam" id="PF09493">
    <property type="entry name" value="DUF2389"/>
    <property type="match status" value="1"/>
</dbReference>
<evidence type="ECO:0000313" key="2">
    <source>
        <dbReference type="Proteomes" id="UP000707245"/>
    </source>
</evidence>
<reference evidence="1 2" key="1">
    <citation type="submission" date="2020-07" db="EMBL/GenBank/DDBJ databases">
        <title>Halophilic bacteria isolated from french cheeses.</title>
        <authorList>
            <person name="Kothe C.I."/>
            <person name="Farah-Kraiem B."/>
            <person name="Renault P."/>
            <person name="Dridi B."/>
        </authorList>
    </citation>
    <scope>NUCLEOTIDE SEQUENCE [LARGE SCALE GENOMIC DNA]</scope>
    <source>
        <strain evidence="1 2">FME14</strain>
    </source>
</reference>